<feature type="transmembrane region" description="Helical" evidence="2">
    <location>
        <begin position="92"/>
        <end position="114"/>
    </location>
</feature>
<organism evidence="3 4">
    <name type="scientific">Salix viminalis</name>
    <name type="common">Common osier</name>
    <name type="synonym">Basket willow</name>
    <dbReference type="NCBI Taxonomy" id="40686"/>
    <lineage>
        <taxon>Eukaryota</taxon>
        <taxon>Viridiplantae</taxon>
        <taxon>Streptophyta</taxon>
        <taxon>Embryophyta</taxon>
        <taxon>Tracheophyta</taxon>
        <taxon>Spermatophyta</taxon>
        <taxon>Magnoliopsida</taxon>
        <taxon>eudicotyledons</taxon>
        <taxon>Gunneridae</taxon>
        <taxon>Pentapetalae</taxon>
        <taxon>rosids</taxon>
        <taxon>fabids</taxon>
        <taxon>Malpighiales</taxon>
        <taxon>Salicaceae</taxon>
        <taxon>Saliceae</taxon>
        <taxon>Salix</taxon>
    </lineage>
</organism>
<sequence>MIVEDSSMVQADTFAPITPSDSTPPTQHQQGIILDDTDKDNYQPKAKKTLTFTNTPSENLHLKQKAIIIDEEDEPPTKRQKKQSFSTIRGSFAHQTFSISYADFFLLLLFRFFYV</sequence>
<keyword evidence="2" id="KW-1133">Transmembrane helix</keyword>
<protein>
    <submittedName>
        <fullName evidence="3">Uncharacterized protein</fullName>
    </submittedName>
</protein>
<reference evidence="3" key="1">
    <citation type="submission" date="2022-11" db="EMBL/GenBank/DDBJ databases">
        <authorList>
            <person name="Hyden B.L."/>
            <person name="Feng K."/>
            <person name="Yates T."/>
            <person name="Jawdy S."/>
            <person name="Smart L.B."/>
            <person name="Muchero W."/>
        </authorList>
    </citation>
    <scope>NUCLEOTIDE SEQUENCE</scope>
    <source>
        <tissue evidence="3">Shoot tip</tissue>
    </source>
</reference>
<dbReference type="EMBL" id="JAPFFL010000003">
    <property type="protein sequence ID" value="KAJ6735903.1"/>
    <property type="molecule type" value="Genomic_DNA"/>
</dbReference>
<dbReference type="Proteomes" id="UP001151529">
    <property type="component" value="Chromosome 5"/>
</dbReference>
<keyword evidence="4" id="KW-1185">Reference proteome</keyword>
<gene>
    <name evidence="3" type="ORF">OIU85_018140</name>
</gene>
<accession>A0A9Q0UTN3</accession>
<feature type="region of interest" description="Disordered" evidence="1">
    <location>
        <begin position="1"/>
        <end position="31"/>
    </location>
</feature>
<evidence type="ECO:0000313" key="4">
    <source>
        <dbReference type="Proteomes" id="UP001151529"/>
    </source>
</evidence>
<keyword evidence="2" id="KW-0812">Transmembrane</keyword>
<name>A0A9Q0UTN3_SALVM</name>
<evidence type="ECO:0000256" key="2">
    <source>
        <dbReference type="SAM" id="Phobius"/>
    </source>
</evidence>
<evidence type="ECO:0000256" key="1">
    <source>
        <dbReference type="SAM" id="MobiDB-lite"/>
    </source>
</evidence>
<proteinExistence type="predicted"/>
<keyword evidence="2" id="KW-0472">Membrane</keyword>
<reference evidence="3" key="2">
    <citation type="journal article" date="2023" name="Int. J. Mol. Sci.">
        <title>De Novo Assembly and Annotation of 11 Diverse Shrub Willow (Salix) Genomes Reveals Novel Gene Organization in Sex-Linked Regions.</title>
        <authorList>
            <person name="Hyden B."/>
            <person name="Feng K."/>
            <person name="Yates T.B."/>
            <person name="Jawdy S."/>
            <person name="Cereghino C."/>
            <person name="Smart L.B."/>
            <person name="Muchero W."/>
        </authorList>
    </citation>
    <scope>NUCLEOTIDE SEQUENCE [LARGE SCALE GENOMIC DNA]</scope>
    <source>
        <tissue evidence="3">Shoot tip</tissue>
    </source>
</reference>
<dbReference type="AlphaFoldDB" id="A0A9Q0UTN3"/>
<feature type="compositionally biased region" description="Polar residues" evidence="1">
    <location>
        <begin position="19"/>
        <end position="30"/>
    </location>
</feature>
<evidence type="ECO:0000313" key="3">
    <source>
        <dbReference type="EMBL" id="KAJ6735903.1"/>
    </source>
</evidence>
<comment type="caution">
    <text evidence="3">The sequence shown here is derived from an EMBL/GenBank/DDBJ whole genome shotgun (WGS) entry which is preliminary data.</text>
</comment>